<accession>A0A0C9X3R6</accession>
<protein>
    <submittedName>
        <fullName evidence="1">Uncharacterized protein</fullName>
    </submittedName>
</protein>
<dbReference type="OrthoDB" id="3004677at2759"/>
<dbReference type="HOGENOM" id="CLU_2694516_0_0_1"/>
<feature type="non-terminal residue" evidence="1">
    <location>
        <position position="74"/>
    </location>
</feature>
<name>A0A0C9X3R6_9AGAR</name>
<dbReference type="EMBL" id="KN839044">
    <property type="protein sequence ID" value="KIJ91182.1"/>
    <property type="molecule type" value="Genomic_DNA"/>
</dbReference>
<reference evidence="1 2" key="1">
    <citation type="submission" date="2014-04" db="EMBL/GenBank/DDBJ databases">
        <authorList>
            <consortium name="DOE Joint Genome Institute"/>
            <person name="Kuo A."/>
            <person name="Kohler A."/>
            <person name="Nagy L.G."/>
            <person name="Floudas D."/>
            <person name="Copeland A."/>
            <person name="Barry K.W."/>
            <person name="Cichocki N."/>
            <person name="Veneault-Fourrey C."/>
            <person name="LaButti K."/>
            <person name="Lindquist E.A."/>
            <person name="Lipzen A."/>
            <person name="Lundell T."/>
            <person name="Morin E."/>
            <person name="Murat C."/>
            <person name="Sun H."/>
            <person name="Tunlid A."/>
            <person name="Henrissat B."/>
            <person name="Grigoriev I.V."/>
            <person name="Hibbett D.S."/>
            <person name="Martin F."/>
            <person name="Nordberg H.P."/>
            <person name="Cantor M.N."/>
            <person name="Hua S.X."/>
        </authorList>
    </citation>
    <scope>NUCLEOTIDE SEQUENCE [LARGE SCALE GENOMIC DNA]</scope>
    <source>
        <strain evidence="1 2">LaAM-08-1</strain>
    </source>
</reference>
<evidence type="ECO:0000313" key="2">
    <source>
        <dbReference type="Proteomes" id="UP000054477"/>
    </source>
</evidence>
<sequence length="74" mass="8317">QSIINLANPTILDEGAWIGQQKSYPTLNPPWELVVYRDSHLEIPKDWARSLLPDNNLTVEGLLTKILVKGTHAL</sequence>
<feature type="non-terminal residue" evidence="1">
    <location>
        <position position="1"/>
    </location>
</feature>
<reference evidence="2" key="2">
    <citation type="submission" date="2015-01" db="EMBL/GenBank/DDBJ databases">
        <title>Evolutionary Origins and Diversification of the Mycorrhizal Mutualists.</title>
        <authorList>
            <consortium name="DOE Joint Genome Institute"/>
            <consortium name="Mycorrhizal Genomics Consortium"/>
            <person name="Kohler A."/>
            <person name="Kuo A."/>
            <person name="Nagy L.G."/>
            <person name="Floudas D."/>
            <person name="Copeland A."/>
            <person name="Barry K.W."/>
            <person name="Cichocki N."/>
            <person name="Veneault-Fourrey C."/>
            <person name="LaButti K."/>
            <person name="Lindquist E.A."/>
            <person name="Lipzen A."/>
            <person name="Lundell T."/>
            <person name="Morin E."/>
            <person name="Murat C."/>
            <person name="Riley R."/>
            <person name="Ohm R."/>
            <person name="Sun H."/>
            <person name="Tunlid A."/>
            <person name="Henrissat B."/>
            <person name="Grigoriev I.V."/>
            <person name="Hibbett D.S."/>
            <person name="Martin F."/>
        </authorList>
    </citation>
    <scope>NUCLEOTIDE SEQUENCE [LARGE SCALE GENOMIC DNA]</scope>
    <source>
        <strain evidence="2">LaAM-08-1</strain>
    </source>
</reference>
<evidence type="ECO:0000313" key="1">
    <source>
        <dbReference type="EMBL" id="KIJ91182.1"/>
    </source>
</evidence>
<gene>
    <name evidence="1" type="ORF">K443DRAFT_45781</name>
</gene>
<dbReference type="Proteomes" id="UP000054477">
    <property type="component" value="Unassembled WGS sequence"/>
</dbReference>
<dbReference type="AlphaFoldDB" id="A0A0C9X3R6"/>
<organism evidence="1 2">
    <name type="scientific">Laccaria amethystina LaAM-08-1</name>
    <dbReference type="NCBI Taxonomy" id="1095629"/>
    <lineage>
        <taxon>Eukaryota</taxon>
        <taxon>Fungi</taxon>
        <taxon>Dikarya</taxon>
        <taxon>Basidiomycota</taxon>
        <taxon>Agaricomycotina</taxon>
        <taxon>Agaricomycetes</taxon>
        <taxon>Agaricomycetidae</taxon>
        <taxon>Agaricales</taxon>
        <taxon>Agaricineae</taxon>
        <taxon>Hydnangiaceae</taxon>
        <taxon>Laccaria</taxon>
    </lineage>
</organism>
<keyword evidence="2" id="KW-1185">Reference proteome</keyword>
<proteinExistence type="predicted"/>